<dbReference type="NCBIfam" id="TIGR01167">
    <property type="entry name" value="LPXTG_anchor"/>
    <property type="match status" value="1"/>
</dbReference>
<keyword evidence="3" id="KW-0964">Secreted</keyword>
<dbReference type="PANTHER" id="PTHR48051">
    <property type="match status" value="1"/>
</dbReference>
<dbReference type="Gene3D" id="3.80.10.10">
    <property type="entry name" value="Ribonuclease Inhibitor"/>
    <property type="match status" value="1"/>
</dbReference>
<dbReference type="Proteomes" id="UP000272537">
    <property type="component" value="Unassembled WGS sequence"/>
</dbReference>
<evidence type="ECO:0000256" key="1">
    <source>
        <dbReference type="ARBA" id="ARBA00004168"/>
    </source>
</evidence>
<organism evidence="10 11">
    <name type="scientific">Listeria monocytogenes</name>
    <dbReference type="NCBI Taxonomy" id="1639"/>
    <lineage>
        <taxon>Bacteria</taxon>
        <taxon>Bacillati</taxon>
        <taxon>Bacillota</taxon>
        <taxon>Bacilli</taxon>
        <taxon>Bacillales</taxon>
        <taxon>Listeriaceae</taxon>
        <taxon>Listeria</taxon>
    </lineage>
</organism>
<dbReference type="PANTHER" id="PTHR48051:SF1">
    <property type="entry name" value="RAS SUPPRESSOR PROTEIN 1"/>
    <property type="match status" value="1"/>
</dbReference>
<evidence type="ECO:0000256" key="2">
    <source>
        <dbReference type="ARBA" id="ARBA00022512"/>
    </source>
</evidence>
<protein>
    <submittedName>
        <fullName evidence="10">Internalin-J</fullName>
    </submittedName>
</protein>
<dbReference type="AlphaFoldDB" id="A0AB37NLU9"/>
<dbReference type="RefSeq" id="WP_120145357.1">
    <property type="nucleotide sequence ID" value="NZ_QXLS01000001.1"/>
</dbReference>
<comment type="caution">
    <text evidence="10">The sequence shown here is derived from an EMBL/GenBank/DDBJ whole genome shotgun (WGS) entry which is preliminary data.</text>
</comment>
<gene>
    <name evidence="10" type="primary">inlj_2</name>
    <name evidence="10" type="ORF">DYZ80_00456</name>
</gene>
<dbReference type="InterPro" id="IPR032675">
    <property type="entry name" value="LRR_dom_sf"/>
</dbReference>
<dbReference type="Pfam" id="PF06458">
    <property type="entry name" value="MucBP"/>
    <property type="match status" value="7"/>
</dbReference>
<accession>A0AB37NLU9</accession>
<feature type="signal peptide" evidence="8">
    <location>
        <begin position="1"/>
        <end position="20"/>
    </location>
</feature>
<dbReference type="InterPro" id="IPR050216">
    <property type="entry name" value="LRR_domain-containing"/>
</dbReference>
<evidence type="ECO:0000256" key="6">
    <source>
        <dbReference type="ARBA" id="ARBA00022737"/>
    </source>
</evidence>
<dbReference type="EMBL" id="QXLS01000001">
    <property type="protein sequence ID" value="RKA10924.1"/>
    <property type="molecule type" value="Genomic_DNA"/>
</dbReference>
<evidence type="ECO:0000256" key="5">
    <source>
        <dbReference type="ARBA" id="ARBA00022729"/>
    </source>
</evidence>
<dbReference type="PROSITE" id="PS50847">
    <property type="entry name" value="GRAM_POS_ANCHORING"/>
    <property type="match status" value="1"/>
</dbReference>
<dbReference type="GO" id="GO:0005737">
    <property type="term" value="C:cytoplasm"/>
    <property type="evidence" value="ECO:0007669"/>
    <property type="project" value="TreeGrafter"/>
</dbReference>
<evidence type="ECO:0000256" key="8">
    <source>
        <dbReference type="SAM" id="SignalP"/>
    </source>
</evidence>
<feature type="chain" id="PRO_5044337217" evidence="8">
    <location>
        <begin position="21"/>
        <end position="864"/>
    </location>
</feature>
<dbReference type="SUPFAM" id="SSF52058">
    <property type="entry name" value="L domain-like"/>
    <property type="match status" value="1"/>
</dbReference>
<keyword evidence="5 8" id="KW-0732">Signal</keyword>
<sequence length="864" mass="94251">MKKFVLIFICFLTLTTIVPWNTLETKAASTSWLEQELDGNEAFITETERVLSKNREDITLADLETIQELDIYGDASSIPDKISDYKNLNTLLALNGTISEIPTSITKLTKLTRINVDNNNFQEFPMILLQMPSLSSIEINRNKIKEIPSEITTLSPHLGSLDVRYNELITLPDNIFTTEWESKLSLLTTGNQLVSDIPADWLDNFNQADNMLEFYNNPPNDYHQKQDQLTYSGARIEVPLNTDLKTLTPDKTKLGLKSGRTLFEQHEFMYYDDGTSNNILTNGVATATGNGYITIKSTLSTNSNPFAKVRVPITVTPPVKGGDVTVQYKDTTGVVLADSITLSGNVGENYTTTAKTIDGYSLTTTPTNSNGTFSTNPQTVTYTYKKDPIAQPVTVNYIDTDGKTIAPTETLSGNVGENYTTTAKTIDGYSLTTTPTNSNGTFSTNPQTVTYTYKKDPIAQPVTVNYIDTDGKTIAPTETLSGNVGENYTTTAKTIDGYSLTTTPANANGTFSTNPQTVTYTYTKDPIAQPVTVNYIDTDGKTIAPSETLTGNISENYTTTAKTIDGYSLTTTPANANGTFSTNPQTVTYTYTKDPIAQPVTVNYIDTDGKTIAPSETLTGNISENYTTTAKTIDGYSLTTTPANAKGTFSTEPQIINYIYAKNAETAQPITVNYRNSTGQKIAKSEVLTGNIGESYSTQPKTIAGYTLTTIPPNAKGTFTTNAQTVTYMYTPIAISALPVTVNYLDENGKEIADSVVLNGRVGEAYNTLAKEIDGYTLIKTPTNANGVFSAEAQSIDYIYRKNKPVVIVNPPIKNPIIKIDSSTNVIKEETSVLPKTGDSNPYNDFLAGILLLSSAMFLWKNHK</sequence>
<dbReference type="SMART" id="SM00364">
    <property type="entry name" value="LRR_BAC"/>
    <property type="match status" value="3"/>
</dbReference>
<evidence type="ECO:0000313" key="10">
    <source>
        <dbReference type="EMBL" id="RKA10924.1"/>
    </source>
</evidence>
<comment type="subcellular location">
    <subcellularLocation>
        <location evidence="1">Secreted</location>
        <location evidence="1">Cell wall</location>
        <topology evidence="1">Peptidoglycan-anchor</topology>
    </subcellularLocation>
</comment>
<keyword evidence="4" id="KW-0433">Leucine-rich repeat</keyword>
<evidence type="ECO:0000256" key="4">
    <source>
        <dbReference type="ARBA" id="ARBA00022614"/>
    </source>
</evidence>
<keyword evidence="2" id="KW-0134">Cell wall</keyword>
<proteinExistence type="predicted"/>
<keyword evidence="7" id="KW-0572">Peptidoglycan-anchor</keyword>
<dbReference type="Gene3D" id="3.10.20.320">
    <property type="entry name" value="Putative peptidoglycan bound protein (lpxtg motif)"/>
    <property type="match status" value="7"/>
</dbReference>
<reference evidence="10 11" key="1">
    <citation type="journal article" date="2018" name="BMC Genomics">
        <title>Genes significantly associated with lineage II food isolates of Listeria monocytogenes.</title>
        <authorList>
            <person name="Pirone-Davies C."/>
            <person name="Chen Y."/>
            <person name="Pightling A."/>
            <person name="Ryan G."/>
            <person name="Wang Y."/>
            <person name="Yao K."/>
            <person name="Hoffmann M."/>
            <person name="Allard M.W."/>
        </authorList>
    </citation>
    <scope>NUCLEOTIDE SEQUENCE [LARGE SCALE GENOMIC DNA]</scope>
    <source>
        <strain evidence="10 11">PNUSAL000550</strain>
    </source>
</reference>
<evidence type="ECO:0000313" key="11">
    <source>
        <dbReference type="Proteomes" id="UP000272537"/>
    </source>
</evidence>
<keyword evidence="6" id="KW-0677">Repeat</keyword>
<evidence type="ECO:0000256" key="3">
    <source>
        <dbReference type="ARBA" id="ARBA00022525"/>
    </source>
</evidence>
<feature type="domain" description="Gram-positive cocci surface proteins LPxTG" evidence="9">
    <location>
        <begin position="834"/>
        <end position="864"/>
    </location>
</feature>
<evidence type="ECO:0000259" key="9">
    <source>
        <dbReference type="PROSITE" id="PS50847"/>
    </source>
</evidence>
<dbReference type="InterPro" id="IPR009459">
    <property type="entry name" value="MucBP_dom"/>
</dbReference>
<dbReference type="InterPro" id="IPR019931">
    <property type="entry name" value="LPXTG_anchor"/>
</dbReference>
<evidence type="ECO:0000256" key="7">
    <source>
        <dbReference type="ARBA" id="ARBA00023088"/>
    </source>
</evidence>
<name>A0AB37NLU9_LISMN</name>